<dbReference type="SUPFAM" id="SSF48366">
    <property type="entry name" value="Ras GEF"/>
    <property type="match status" value="2"/>
</dbReference>
<feature type="compositionally biased region" description="Basic residues" evidence="3">
    <location>
        <begin position="1"/>
        <end position="10"/>
    </location>
</feature>
<gene>
    <name evidence="8" type="ORF">WICMUC_005531</name>
</gene>
<dbReference type="InterPro" id="IPR050729">
    <property type="entry name" value="Rho-GAP"/>
</dbReference>
<dbReference type="InterPro" id="IPR008936">
    <property type="entry name" value="Rho_GTPase_activation_prot"/>
</dbReference>
<evidence type="ECO:0000256" key="1">
    <source>
        <dbReference type="ARBA" id="ARBA00022468"/>
    </source>
</evidence>
<feature type="domain" description="Ras-GEF" evidence="5">
    <location>
        <begin position="439"/>
        <end position="700"/>
    </location>
</feature>
<dbReference type="CDD" id="cd06224">
    <property type="entry name" value="REM"/>
    <property type="match status" value="1"/>
</dbReference>
<dbReference type="InterPro" id="IPR001849">
    <property type="entry name" value="PH_domain"/>
</dbReference>
<accession>A0A9P8P849</accession>
<dbReference type="GO" id="GO:0005096">
    <property type="term" value="F:GTPase activator activity"/>
    <property type="evidence" value="ECO:0007669"/>
    <property type="project" value="UniProtKB-KW"/>
</dbReference>
<dbReference type="GO" id="GO:0007264">
    <property type="term" value="P:small GTPase-mediated signal transduction"/>
    <property type="evidence" value="ECO:0007669"/>
    <property type="project" value="InterPro"/>
</dbReference>
<dbReference type="CDD" id="cd00159">
    <property type="entry name" value="RhoGAP"/>
    <property type="match status" value="1"/>
</dbReference>
<protein>
    <submittedName>
        <fullName evidence="8">Uncharacterized protein</fullName>
    </submittedName>
</protein>
<feature type="compositionally biased region" description="Low complexity" evidence="3">
    <location>
        <begin position="245"/>
        <end position="258"/>
    </location>
</feature>
<feature type="domain" description="N-terminal Ras-GEF" evidence="6">
    <location>
        <begin position="920"/>
        <end position="1101"/>
    </location>
</feature>
<dbReference type="GO" id="GO:0005938">
    <property type="term" value="C:cell cortex"/>
    <property type="evidence" value="ECO:0007669"/>
    <property type="project" value="UniProtKB-ARBA"/>
</dbReference>
<dbReference type="SMART" id="SM00147">
    <property type="entry name" value="RasGEF"/>
    <property type="match status" value="1"/>
</dbReference>
<dbReference type="SUPFAM" id="SSF48350">
    <property type="entry name" value="GTPase activation domain, GAP"/>
    <property type="match status" value="1"/>
</dbReference>
<dbReference type="PROSITE" id="PS50212">
    <property type="entry name" value="RASGEF_NTER"/>
    <property type="match status" value="1"/>
</dbReference>
<dbReference type="GO" id="GO:0005933">
    <property type="term" value="C:cellular bud"/>
    <property type="evidence" value="ECO:0007669"/>
    <property type="project" value="UniProtKB-ARBA"/>
</dbReference>
<keyword evidence="2" id="KW-0344">Guanine-nucleotide releasing factor</keyword>
<keyword evidence="1" id="KW-0343">GTPase activation</keyword>
<dbReference type="Pfam" id="PF00617">
    <property type="entry name" value="RasGEF"/>
    <property type="match status" value="1"/>
</dbReference>
<organism evidence="8 9">
    <name type="scientific">Wickerhamomyces mucosus</name>
    <dbReference type="NCBI Taxonomy" id="1378264"/>
    <lineage>
        <taxon>Eukaryota</taxon>
        <taxon>Fungi</taxon>
        <taxon>Dikarya</taxon>
        <taxon>Ascomycota</taxon>
        <taxon>Saccharomycotina</taxon>
        <taxon>Saccharomycetes</taxon>
        <taxon>Phaffomycetales</taxon>
        <taxon>Wickerhamomycetaceae</taxon>
        <taxon>Wickerhamomyces</taxon>
    </lineage>
</organism>
<dbReference type="Pfam" id="PF00620">
    <property type="entry name" value="RhoGAP"/>
    <property type="match status" value="1"/>
</dbReference>
<evidence type="ECO:0000259" key="4">
    <source>
        <dbReference type="PROSITE" id="PS50003"/>
    </source>
</evidence>
<dbReference type="Pfam" id="PF00618">
    <property type="entry name" value="RasGEF_N"/>
    <property type="match status" value="1"/>
</dbReference>
<dbReference type="InterPro" id="IPR023578">
    <property type="entry name" value="Ras_GEF_dom_sf"/>
</dbReference>
<feature type="region of interest" description="Disordered" evidence="3">
    <location>
        <begin position="181"/>
        <end position="260"/>
    </location>
</feature>
<feature type="domain" description="Rho-GAP" evidence="7">
    <location>
        <begin position="1670"/>
        <end position="1856"/>
    </location>
</feature>
<feature type="compositionally biased region" description="Low complexity" evidence="3">
    <location>
        <begin position="184"/>
        <end position="211"/>
    </location>
</feature>
<feature type="compositionally biased region" description="Low complexity" evidence="3">
    <location>
        <begin position="29"/>
        <end position="44"/>
    </location>
</feature>
<dbReference type="GO" id="GO:0005085">
    <property type="term" value="F:guanyl-nucleotide exchange factor activity"/>
    <property type="evidence" value="ECO:0007669"/>
    <property type="project" value="UniProtKB-KW"/>
</dbReference>
<reference evidence="8" key="2">
    <citation type="submission" date="2021-01" db="EMBL/GenBank/DDBJ databases">
        <authorList>
            <person name="Schikora-Tamarit M.A."/>
        </authorList>
    </citation>
    <scope>NUCLEOTIDE SEQUENCE</scope>
    <source>
        <strain evidence="8">CBS6341</strain>
    </source>
</reference>
<feature type="compositionally biased region" description="Polar residues" evidence="3">
    <location>
        <begin position="1510"/>
        <end position="1527"/>
    </location>
</feature>
<dbReference type="PROSITE" id="PS50238">
    <property type="entry name" value="RHOGAP"/>
    <property type="match status" value="1"/>
</dbReference>
<dbReference type="PROSITE" id="PS50003">
    <property type="entry name" value="PH_DOMAIN"/>
    <property type="match status" value="1"/>
</dbReference>
<dbReference type="EMBL" id="JAEUBF010001406">
    <property type="protein sequence ID" value="KAH3666714.1"/>
    <property type="molecule type" value="Genomic_DNA"/>
</dbReference>
<dbReference type="PANTHER" id="PTHR23176:SF96">
    <property type="entry name" value="GTPASE-ACTIVATING PROTEIN BEM2_IPL2"/>
    <property type="match status" value="1"/>
</dbReference>
<sequence>MRWGNSKKRNSVSQDPSSRSNNDSLYSKSNHISNPNLSNSSLRSTNEENFDTSRISIDSTITFSGSQVSLNSTLNNNNSNDKEKLISSNSYSTLADNDGNSINKSFNSLKINSSSTNSSSKPFNFDNYDQTILKAGWLNKGSNINNYNHNNQHSWRIYKAELKGPVLSLYKLPTDLNIKSFDPSCNNSQQLSSQSQQDNNNSNNNNNSNTNTVRQRRLSTIPRSNNDNSSPIKQTSSINQEKLISSPSSNSTSSPNSNRIKLKYNSQTYPHPDLQLNSSNSIITGSLEAVCHTILFNTVDDDKLSYNLLLILPLFGDIKTSLKNFLEYSSNFTSQRNKSNGKILISTNLDYTMTQRLGLVCSTIIDSFPGMILDSTIHRLISRLIVSIETHDNHLSHKLKSLFTKKEEFMNQLTQFSTINYDPNGSKDLTNIENFLNISINLLAEQINLIDLKFNKNWNPKTDPSLLYEINQSNYSRLNPLIFNSQTNIHYLGRLIVNHLFGSLECKKSESKRALVITKWIELGSYFDRLGDMVSWLAIATTLCSIPILRLQKTWSLVDEKYIKILSNEWAPVVFELDRRTMISEGSQRNSYHVIAPQGLGTTYPKEHVVPYFGDLTVKFVENSTLKQCEKRVQRVKISFNRWDEYLNQVEQNPSLLESSNKIEQNSIVSQLLNLLSNHVKSEPLTQESVMELSLSIEPNNIEDYSKIHESRTPLITGSYLPTLFSEVLPNYRLFNQNILIGAGGFPTQEPVIDLSNIIDNSSSFQKITGNNDIDIKSLEINSKIPSSKQQHTLLKSVRDIFNIGADVFHVDDDLIFKALSNDNELKKSRPASVVLENPSSKRLSQISNNRLSQQLSNRVSVHFDPNGNGTINLPNIEDFSNSNIEENIVDYDTSKDDEEDDVFGILDNANLLNSLTKPLNVVLKAGTFDRMIDVLVLTSNVFSNKINQTDVEAYLGKTNVLDNRFLKLKMNNGVFTSTFFETYKSFATTAQLLEALSKRFVGSKSAAISISNLNQENTNSINIEWHGQASINDPDINFKYVGYIQIGILEAVSILVSEHYSDFTDDLQNKTLFVDLLRFIDTALVSEWKDILVRYEDSIELKNDLNDIYHVLTSVYKKIRKNFIKKCYRPLDTSPKNLRRLNEEHSLDLNSLKLPSDFRSAEQFVLRLDKFINEIFKSITISDWINVFQLLEIQSFKSLSSLFKFKTQSKDGNHLEILNVFKWLKGLYGNNPEDKIINKFPLQVKILLKLHDNLEKFFKMQIIDLHINREVRTSRMISILQILTISRLRMESVNIFHISPTTSKISPHVPSFIETAITQAIVSPESRLYASSWVYSASALRSEPIKSSNNLIDLLPNFEVDDLLPEYRSGLTPCPGWFIERLLEISNLVPNMSIENSKLINFDKRRFTYNCISNIVDMDSSYGFDSSILESIHKEFAILFNLHEVEESDIHTVEANADRETKEYPTARQVIFKDLIDRESEKIQRDNKKKSILENQERDIKRNQLLSQARSSINLNREMNPPNQQKVELRKGKPTQEPSPSRVSGVGKRIGGLFKSVRPFSINVGSSWSTPDKVIHPDDLPDVSSVDLSGKYHKAQHTVKVFSAKPLFVHTGIEGFFKIVSENSNEELVLQATSNQEAQSWISAFNLAKRYSYLSKDSRGLTSSKVFGVPVSDVCEREGSFLPKIVERLLQEIELRGLDETGLYRIPGSVGSINSLKQAFDEGGDFTLEDDRWFEINTLAGCFKSYLRELPETLFTTELMPSFVEATKGDDLIGNLQNLVHDLPACNYNLLKRLFEHLNKVIQHSEVNRMDAVNLAIVFSMSFVNNDNLGFSMASDLGALQNILQALMKTPESVFFADYKDPSQQQDLSHDDRSIFAI</sequence>
<feature type="compositionally biased region" description="Polar residues" evidence="3">
    <location>
        <begin position="11"/>
        <end position="28"/>
    </location>
</feature>
<dbReference type="PROSITE" id="PS50009">
    <property type="entry name" value="RASGEF_CAT"/>
    <property type="match status" value="1"/>
</dbReference>
<evidence type="ECO:0000256" key="2">
    <source>
        <dbReference type="PROSITE-ProRule" id="PRU00168"/>
    </source>
</evidence>
<proteinExistence type="predicted"/>
<evidence type="ECO:0000259" key="7">
    <source>
        <dbReference type="PROSITE" id="PS50238"/>
    </source>
</evidence>
<comment type="caution">
    <text evidence="8">The sequence shown here is derived from an EMBL/GenBank/DDBJ whole genome shotgun (WGS) entry which is preliminary data.</text>
</comment>
<dbReference type="SMART" id="SM00229">
    <property type="entry name" value="RasGEFN"/>
    <property type="match status" value="1"/>
</dbReference>
<dbReference type="OrthoDB" id="79452at2759"/>
<evidence type="ECO:0000259" key="5">
    <source>
        <dbReference type="PROSITE" id="PS50009"/>
    </source>
</evidence>
<dbReference type="Gene3D" id="1.10.555.10">
    <property type="entry name" value="Rho GTPase activation protein"/>
    <property type="match status" value="1"/>
</dbReference>
<dbReference type="InterPro" id="IPR001895">
    <property type="entry name" value="RASGEF_cat_dom"/>
</dbReference>
<evidence type="ECO:0000313" key="9">
    <source>
        <dbReference type="Proteomes" id="UP000769528"/>
    </source>
</evidence>
<evidence type="ECO:0000259" key="6">
    <source>
        <dbReference type="PROSITE" id="PS50212"/>
    </source>
</evidence>
<name>A0A9P8P849_9ASCO</name>
<dbReference type="InterPro" id="IPR000651">
    <property type="entry name" value="Ras-like_Gua-exchang_fac_N"/>
</dbReference>
<dbReference type="Gene3D" id="1.20.870.10">
    <property type="entry name" value="Son of sevenless (SoS) protein Chain: S domain 1"/>
    <property type="match status" value="1"/>
</dbReference>
<dbReference type="GO" id="GO:0007010">
    <property type="term" value="P:cytoskeleton organization"/>
    <property type="evidence" value="ECO:0007669"/>
    <property type="project" value="UniProtKB-ARBA"/>
</dbReference>
<keyword evidence="9" id="KW-1185">Reference proteome</keyword>
<dbReference type="InterPro" id="IPR036964">
    <property type="entry name" value="RASGEF_cat_dom_sf"/>
</dbReference>
<evidence type="ECO:0000256" key="3">
    <source>
        <dbReference type="SAM" id="MobiDB-lite"/>
    </source>
</evidence>
<feature type="compositionally biased region" description="Polar residues" evidence="3">
    <location>
        <begin position="221"/>
        <end position="243"/>
    </location>
</feature>
<dbReference type="InterPro" id="IPR000198">
    <property type="entry name" value="RhoGAP_dom"/>
</dbReference>
<dbReference type="Proteomes" id="UP000769528">
    <property type="component" value="Unassembled WGS sequence"/>
</dbReference>
<dbReference type="PANTHER" id="PTHR23176">
    <property type="entry name" value="RHO/RAC/CDC GTPASE-ACTIVATING PROTEIN"/>
    <property type="match status" value="1"/>
</dbReference>
<dbReference type="Gene3D" id="1.10.840.10">
    <property type="entry name" value="Ras guanine-nucleotide exchange factors catalytic domain"/>
    <property type="match status" value="1"/>
</dbReference>
<dbReference type="SMART" id="SM00324">
    <property type="entry name" value="RhoGAP"/>
    <property type="match status" value="1"/>
</dbReference>
<feature type="region of interest" description="Disordered" evidence="3">
    <location>
        <begin position="1"/>
        <end position="45"/>
    </location>
</feature>
<reference evidence="8" key="1">
    <citation type="journal article" date="2021" name="Open Biol.">
        <title>Shared evolutionary footprints suggest mitochondrial oxidative damage underlies multiple complex I losses in fungi.</title>
        <authorList>
            <person name="Schikora-Tamarit M.A."/>
            <person name="Marcet-Houben M."/>
            <person name="Nosek J."/>
            <person name="Gabaldon T."/>
        </authorList>
    </citation>
    <scope>NUCLEOTIDE SEQUENCE</scope>
    <source>
        <strain evidence="8">CBS6341</strain>
    </source>
</reference>
<evidence type="ECO:0000313" key="8">
    <source>
        <dbReference type="EMBL" id="KAH3666714.1"/>
    </source>
</evidence>
<feature type="domain" description="PH" evidence="4">
    <location>
        <begin position="1618"/>
        <end position="1651"/>
    </location>
</feature>
<feature type="region of interest" description="Disordered" evidence="3">
    <location>
        <begin position="1510"/>
        <end position="1547"/>
    </location>
</feature>